<keyword evidence="2" id="KW-1185">Reference proteome</keyword>
<evidence type="ECO:0000313" key="4">
    <source>
        <dbReference type="RefSeq" id="XP_046586466.1"/>
    </source>
</evidence>
<evidence type="ECO:0000313" key="5">
    <source>
        <dbReference type="RefSeq" id="XP_046586471.1"/>
    </source>
</evidence>
<proteinExistence type="predicted"/>
<evidence type="ECO:0000256" key="1">
    <source>
        <dbReference type="SAM" id="MobiDB-lite"/>
    </source>
</evidence>
<dbReference type="InterPro" id="IPR033305">
    <property type="entry name" value="Hydin-like"/>
</dbReference>
<accession>A0ABM3FEM1</accession>
<dbReference type="InterPro" id="IPR013783">
    <property type="entry name" value="Ig-like_fold"/>
</dbReference>
<evidence type="ECO:0000313" key="2">
    <source>
        <dbReference type="Proteomes" id="UP000829291"/>
    </source>
</evidence>
<organism evidence="2 4">
    <name type="scientific">Neodiprion lecontei</name>
    <name type="common">Redheaded pine sawfly</name>
    <dbReference type="NCBI Taxonomy" id="441921"/>
    <lineage>
        <taxon>Eukaryota</taxon>
        <taxon>Metazoa</taxon>
        <taxon>Ecdysozoa</taxon>
        <taxon>Arthropoda</taxon>
        <taxon>Hexapoda</taxon>
        <taxon>Insecta</taxon>
        <taxon>Pterygota</taxon>
        <taxon>Neoptera</taxon>
        <taxon>Endopterygota</taxon>
        <taxon>Hymenoptera</taxon>
        <taxon>Tenthredinoidea</taxon>
        <taxon>Diprionidae</taxon>
        <taxon>Diprioninae</taxon>
        <taxon>Neodiprion</taxon>
    </lineage>
</organism>
<protein>
    <submittedName>
        <fullName evidence="3 4">Hydrocephalus-inducing protein homolog isoform X1</fullName>
    </submittedName>
</protein>
<reference evidence="3 4" key="1">
    <citation type="submission" date="2025-05" db="UniProtKB">
        <authorList>
            <consortium name="RefSeq"/>
        </authorList>
    </citation>
    <scope>IDENTIFICATION</scope>
    <source>
        <tissue evidence="3 4">Thorax and Abdomen</tissue>
    </source>
</reference>
<dbReference type="PANTHER" id="PTHR23053">
    <property type="entry name" value="DLEC1 DELETED IN LUNG AND ESOPHAGEAL CANCER 1"/>
    <property type="match status" value="1"/>
</dbReference>
<dbReference type="RefSeq" id="XP_046586471.1">
    <property type="nucleotide sequence ID" value="XM_046730515.1"/>
</dbReference>
<dbReference type="RefSeq" id="XP_046586466.1">
    <property type="nucleotide sequence ID" value="XM_046730510.1"/>
</dbReference>
<dbReference type="GeneID" id="124292746"/>
<dbReference type="RefSeq" id="XP_046586460.1">
    <property type="nucleotide sequence ID" value="XM_046730504.1"/>
</dbReference>
<sequence>MGRAPSSPYNRCWSIGERSDFLNQLKGQSLYSATHRSSRNSSQRLGQAISIPIMLANKGTRHHRLLWSTTEESQVLQKSGKHEQRHDKFTVDPHDLELPAGTNAIVHCKIHWQTKEPIAEQWYLHGQIKGYGRREVLATSLFRATFIDPHVIFSKRKLMFRYDMSASENEIQTTDELYVTNRSKLDLRASLKIDPPFEIVTDDEGDGLANTNIDLRDETPNRICVRFNTQAMNPLNFYSRKFNGILTFQYENHRAKDKIKCIAELNYPNISILPNNLAVLNSDVGSTAYKNLILANSGHLPVRYYFEYLADDNIGIESSHYDHARCLQSSETMAGKSSFRDFSPSEVQEAEQEAKDKEDPENNLTSYLFERLVPEITKLAIPSSGSVDDLVYTIGGTAQRDKGDKERRYAPAATLPPVRSLELIDIDNTKEKDHAERLAPAKESEIQDLIFGIIERHLRRDSEIPALEDAQKATTDISLERELMTEMLEVVPRCGTILPYSSQYVYFDFNALSRVGFNANVACRLLSGPTEVIEVQALCDAISFSIDTKKIDFYHQLPWELCRASLTIVNQGVVGFNFATYLTPALSSNVESRELVEGTERGVNVDRLRVEPRRGSVNPMSRTYLDITYYSGIPGRIHERFDLEIAHYPPVSICIEGYVSAPQVYLSIPRGMAFNKLPVNICYRAIASITVEFLNQVKSTRRSSPLTSEGGLSIEDRSQGYSLISDNERQQLTENGWVIITCDETVPTVVDVEMAIERLLFIEYVRDNPQLLEKHDAAIKKRDALSLLVPEYVIDLGYIVVEQTACFSTLLFNYGPILADIRIRKPLKKFGIYVQFDQGKPLPIGESTPLNVTFNPTRSKYTEQETIIEHTIYLEVSHGSTIPISIKATVTYPSLTVHTNYLSFGQVAVGNCMLIPVLLRNSGWVPCEWQATIRYKDSGRWKEGTAGPFFLHYSADTFLPGSENLANVYFKPKEAVSFI</sequence>
<feature type="region of interest" description="Disordered" evidence="1">
    <location>
        <begin position="336"/>
        <end position="361"/>
    </location>
</feature>
<gene>
    <name evidence="3 4 5" type="primary">LOC124292746</name>
</gene>
<dbReference type="Proteomes" id="UP000829291">
    <property type="component" value="Chromosome 1"/>
</dbReference>
<dbReference type="Gene3D" id="2.60.40.10">
    <property type="entry name" value="Immunoglobulins"/>
    <property type="match status" value="2"/>
</dbReference>
<dbReference type="PANTHER" id="PTHR23053:SF0">
    <property type="entry name" value="HYDROCEPHALUS-INDUCING PROTEIN HOMOLOG"/>
    <property type="match status" value="1"/>
</dbReference>
<name>A0ABM3FEM1_NEOLC</name>
<evidence type="ECO:0000313" key="3">
    <source>
        <dbReference type="RefSeq" id="XP_046586460.1"/>
    </source>
</evidence>